<protein>
    <submittedName>
        <fullName evidence="1">Uncharacterized protein</fullName>
    </submittedName>
</protein>
<name>A0A1F6AXX0_9BACT</name>
<dbReference type="EMBL" id="MFJW01000024">
    <property type="protein sequence ID" value="OGG29478.1"/>
    <property type="molecule type" value="Genomic_DNA"/>
</dbReference>
<gene>
    <name evidence="1" type="ORF">A2971_03850</name>
</gene>
<evidence type="ECO:0000313" key="2">
    <source>
        <dbReference type="Proteomes" id="UP000178461"/>
    </source>
</evidence>
<dbReference type="Proteomes" id="UP000178461">
    <property type="component" value="Unassembled WGS sequence"/>
</dbReference>
<reference evidence="1 2" key="1">
    <citation type="journal article" date="2016" name="Nat. Commun.">
        <title>Thousands of microbial genomes shed light on interconnected biogeochemical processes in an aquifer system.</title>
        <authorList>
            <person name="Anantharaman K."/>
            <person name="Brown C.T."/>
            <person name="Hug L.A."/>
            <person name="Sharon I."/>
            <person name="Castelle C.J."/>
            <person name="Probst A.J."/>
            <person name="Thomas B.C."/>
            <person name="Singh A."/>
            <person name="Wilkins M.J."/>
            <person name="Karaoz U."/>
            <person name="Brodie E.L."/>
            <person name="Williams K.H."/>
            <person name="Hubbard S.S."/>
            <person name="Banfield J.F."/>
        </authorList>
    </citation>
    <scope>NUCLEOTIDE SEQUENCE [LARGE SCALE GENOMIC DNA]</scope>
</reference>
<accession>A0A1F6AXX0</accession>
<proteinExistence type="predicted"/>
<sequence>MITDADVKKLKESFKETFATKDDFSPIRKDISSIHKEIQKLRKAEETSAKYFDTVTTGHSGRLKTIEKHLSLPTPSN</sequence>
<evidence type="ECO:0000313" key="1">
    <source>
        <dbReference type="EMBL" id="OGG29478.1"/>
    </source>
</evidence>
<comment type="caution">
    <text evidence="1">The sequence shown here is derived from an EMBL/GenBank/DDBJ whole genome shotgun (WGS) entry which is preliminary data.</text>
</comment>
<organism evidence="1 2">
    <name type="scientific">Candidatus Gottesmanbacteria bacterium RIFCSPLOWO2_01_FULL_46_21</name>
    <dbReference type="NCBI Taxonomy" id="1798393"/>
    <lineage>
        <taxon>Bacteria</taxon>
        <taxon>Candidatus Gottesmaniibacteriota</taxon>
    </lineage>
</organism>
<dbReference type="AlphaFoldDB" id="A0A1F6AXX0"/>